<evidence type="ECO:0000313" key="8">
    <source>
        <dbReference type="EMBL" id="MPM35109.1"/>
    </source>
</evidence>
<evidence type="ECO:0000256" key="4">
    <source>
        <dbReference type="ARBA" id="ARBA00039140"/>
    </source>
</evidence>
<evidence type="ECO:0000259" key="7">
    <source>
        <dbReference type="PROSITE" id="PS50122"/>
    </source>
</evidence>
<dbReference type="InterPro" id="IPR011006">
    <property type="entry name" value="CheY-like_superfamily"/>
</dbReference>
<evidence type="ECO:0000256" key="1">
    <source>
        <dbReference type="ARBA" id="ARBA00022490"/>
    </source>
</evidence>
<dbReference type="SMART" id="SM00448">
    <property type="entry name" value="REC"/>
    <property type="match status" value="1"/>
</dbReference>
<dbReference type="GO" id="GO:0005737">
    <property type="term" value="C:cytoplasm"/>
    <property type="evidence" value="ECO:0007669"/>
    <property type="project" value="InterPro"/>
</dbReference>
<keyword evidence="1" id="KW-0963">Cytoplasm</keyword>
<dbReference type="HAMAP" id="MF_00099">
    <property type="entry name" value="CheB_chemtxs"/>
    <property type="match status" value="1"/>
</dbReference>
<evidence type="ECO:0000256" key="2">
    <source>
        <dbReference type="ARBA" id="ARBA00022500"/>
    </source>
</evidence>
<evidence type="ECO:0000256" key="3">
    <source>
        <dbReference type="ARBA" id="ARBA00022801"/>
    </source>
</evidence>
<feature type="domain" description="Response regulatory" evidence="6">
    <location>
        <begin position="7"/>
        <end position="120"/>
    </location>
</feature>
<dbReference type="GO" id="GO:0008984">
    <property type="term" value="F:protein-glutamate methylesterase activity"/>
    <property type="evidence" value="ECO:0007669"/>
    <property type="project" value="UniProtKB-EC"/>
</dbReference>
<dbReference type="Gene3D" id="3.40.50.180">
    <property type="entry name" value="Methylesterase CheB, C-terminal domain"/>
    <property type="match status" value="1"/>
</dbReference>
<comment type="caution">
    <text evidence="8">The sequence shown here is derived from an EMBL/GenBank/DDBJ whole genome shotgun (WGS) entry which is preliminary data.</text>
</comment>
<keyword evidence="2" id="KW-0145">Chemotaxis</keyword>
<dbReference type="PANTHER" id="PTHR42872">
    <property type="entry name" value="PROTEIN-GLUTAMATE METHYLESTERASE/PROTEIN-GLUTAMINE GLUTAMINASE"/>
    <property type="match status" value="1"/>
</dbReference>
<dbReference type="SUPFAM" id="SSF52738">
    <property type="entry name" value="Methylesterase CheB, C-terminal domain"/>
    <property type="match status" value="1"/>
</dbReference>
<proteinExistence type="inferred from homology"/>
<dbReference type="GO" id="GO:0000156">
    <property type="term" value="F:phosphorelay response regulator activity"/>
    <property type="evidence" value="ECO:0007669"/>
    <property type="project" value="InterPro"/>
</dbReference>
<keyword evidence="3 8" id="KW-0378">Hydrolase</keyword>
<accession>A0A644Z3I7</accession>
<dbReference type="Gene3D" id="3.40.50.2300">
    <property type="match status" value="1"/>
</dbReference>
<dbReference type="InterPro" id="IPR000673">
    <property type="entry name" value="Sig_transdc_resp-reg_Me-estase"/>
</dbReference>
<dbReference type="AlphaFoldDB" id="A0A644Z3I7"/>
<feature type="domain" description="CheB-type methylesterase" evidence="7">
    <location>
        <begin position="147"/>
        <end position="338"/>
    </location>
</feature>
<dbReference type="Pfam" id="PF01339">
    <property type="entry name" value="CheB_methylest"/>
    <property type="match status" value="1"/>
</dbReference>
<protein>
    <recommendedName>
        <fullName evidence="4">protein-glutamate methylesterase</fullName>
        <ecNumber evidence="4">3.1.1.61</ecNumber>
    </recommendedName>
</protein>
<dbReference type="PROSITE" id="PS50110">
    <property type="entry name" value="RESPONSE_REGULATORY"/>
    <property type="match status" value="1"/>
</dbReference>
<reference evidence="8" key="1">
    <citation type="submission" date="2019-08" db="EMBL/GenBank/DDBJ databases">
        <authorList>
            <person name="Kucharzyk K."/>
            <person name="Murdoch R.W."/>
            <person name="Higgins S."/>
            <person name="Loffler F."/>
        </authorList>
    </citation>
    <scope>NUCLEOTIDE SEQUENCE</scope>
</reference>
<dbReference type="PIRSF" id="PIRSF000876">
    <property type="entry name" value="RR_chemtxs_CheB"/>
    <property type="match status" value="1"/>
</dbReference>
<dbReference type="GO" id="GO:0006935">
    <property type="term" value="P:chemotaxis"/>
    <property type="evidence" value="ECO:0007669"/>
    <property type="project" value="UniProtKB-KW"/>
</dbReference>
<evidence type="ECO:0000259" key="6">
    <source>
        <dbReference type="PROSITE" id="PS50110"/>
    </source>
</evidence>
<dbReference type="NCBIfam" id="NF001965">
    <property type="entry name" value="PRK00742.1"/>
    <property type="match status" value="1"/>
</dbReference>
<dbReference type="SUPFAM" id="SSF52172">
    <property type="entry name" value="CheY-like"/>
    <property type="match status" value="1"/>
</dbReference>
<evidence type="ECO:0000256" key="5">
    <source>
        <dbReference type="ARBA" id="ARBA00048267"/>
    </source>
</evidence>
<sequence length="338" mass="36669">MREGKIRVLVIDDSILSREILSRGLSTDPQIEVVAKASDPFDARDKILTYEPDVITCDIEMPKMNGIEFVKKLIPQYPVPVIVVSSLSDAVFDALNAGAVDFVTKPNEQSAKSVEAVINDLINKVKIASKAKVRFKRVRDTATTDVPIRCDHKRIIGIGASTGGTEALFHVLKKLPPSIPGIVIVQHIPPVFSAMFADRMNTQTALNVKEAQDGDSVETGKVLIAPGDKHMRVKKIGDKYKVDVFMGNEVNGHRPSVDVLFDSMAAECGKSAVGVILTGMGQDGAKGILKMRNNGAITIGQDEKTSVVYGMPKIAYEIGGVERQLGLDDIPDMIINVY</sequence>
<dbReference type="InterPro" id="IPR035909">
    <property type="entry name" value="CheB_C"/>
</dbReference>
<dbReference type="Pfam" id="PF00072">
    <property type="entry name" value="Response_reg"/>
    <property type="match status" value="1"/>
</dbReference>
<name>A0A644Z3I7_9ZZZZ</name>
<dbReference type="InterPro" id="IPR008248">
    <property type="entry name" value="CheB-like"/>
</dbReference>
<organism evidence="8">
    <name type="scientific">bioreactor metagenome</name>
    <dbReference type="NCBI Taxonomy" id="1076179"/>
    <lineage>
        <taxon>unclassified sequences</taxon>
        <taxon>metagenomes</taxon>
        <taxon>ecological metagenomes</taxon>
    </lineage>
</organism>
<comment type="catalytic activity">
    <reaction evidence="5">
        <text>[protein]-L-glutamate 5-O-methyl ester + H2O = L-glutamyl-[protein] + methanol + H(+)</text>
        <dbReference type="Rhea" id="RHEA:23236"/>
        <dbReference type="Rhea" id="RHEA-COMP:10208"/>
        <dbReference type="Rhea" id="RHEA-COMP:10311"/>
        <dbReference type="ChEBI" id="CHEBI:15377"/>
        <dbReference type="ChEBI" id="CHEBI:15378"/>
        <dbReference type="ChEBI" id="CHEBI:17790"/>
        <dbReference type="ChEBI" id="CHEBI:29973"/>
        <dbReference type="ChEBI" id="CHEBI:82795"/>
        <dbReference type="EC" id="3.1.1.61"/>
    </reaction>
</comment>
<dbReference type="NCBIfam" id="NF009206">
    <property type="entry name" value="PRK12555.1"/>
    <property type="match status" value="1"/>
</dbReference>
<dbReference type="PROSITE" id="PS50122">
    <property type="entry name" value="CHEB"/>
    <property type="match status" value="1"/>
</dbReference>
<dbReference type="CDD" id="cd17541">
    <property type="entry name" value="REC_CheB-like"/>
    <property type="match status" value="1"/>
</dbReference>
<dbReference type="EC" id="3.1.1.61" evidence="4"/>
<dbReference type="PANTHER" id="PTHR42872:SF6">
    <property type="entry name" value="PROTEIN-GLUTAMATE METHYLESTERASE_PROTEIN-GLUTAMINE GLUTAMINASE"/>
    <property type="match status" value="1"/>
</dbReference>
<gene>
    <name evidence="8" type="primary">cheB_39</name>
    <name evidence="8" type="ORF">SDC9_81699</name>
</gene>
<dbReference type="EMBL" id="VSSQ01007180">
    <property type="protein sequence ID" value="MPM35109.1"/>
    <property type="molecule type" value="Genomic_DNA"/>
</dbReference>
<dbReference type="CDD" id="cd16432">
    <property type="entry name" value="CheB_Rec"/>
    <property type="match status" value="1"/>
</dbReference>
<dbReference type="InterPro" id="IPR001789">
    <property type="entry name" value="Sig_transdc_resp-reg_receiver"/>
</dbReference>